<dbReference type="AlphaFoldDB" id="A0A7R8ZNJ0"/>
<feature type="region of interest" description="Disordered" evidence="2">
    <location>
        <begin position="426"/>
        <end position="456"/>
    </location>
</feature>
<dbReference type="PROSITE" id="PS50192">
    <property type="entry name" value="T_SNARE"/>
    <property type="match status" value="1"/>
</dbReference>
<evidence type="ECO:0000313" key="3">
    <source>
        <dbReference type="EMBL" id="CAD7226543.1"/>
    </source>
</evidence>
<keyword evidence="1" id="KW-0175">Coiled coil</keyword>
<reference evidence="3" key="1">
    <citation type="submission" date="2020-11" db="EMBL/GenBank/DDBJ databases">
        <authorList>
            <person name="Tran Van P."/>
        </authorList>
    </citation>
    <scope>NUCLEOTIDE SEQUENCE</scope>
</reference>
<feature type="compositionally biased region" description="Basic and acidic residues" evidence="2">
    <location>
        <begin position="521"/>
        <end position="533"/>
    </location>
</feature>
<feature type="coiled-coil region" evidence="1">
    <location>
        <begin position="84"/>
        <end position="411"/>
    </location>
</feature>
<dbReference type="InterPro" id="IPR013087">
    <property type="entry name" value="Znf_C2H2_type"/>
</dbReference>
<dbReference type="PROSITE" id="PS00028">
    <property type="entry name" value="ZINC_FINGER_C2H2_1"/>
    <property type="match status" value="1"/>
</dbReference>
<feature type="compositionally biased region" description="Low complexity" evidence="2">
    <location>
        <begin position="535"/>
        <end position="549"/>
    </location>
</feature>
<evidence type="ECO:0000256" key="2">
    <source>
        <dbReference type="SAM" id="MobiDB-lite"/>
    </source>
</evidence>
<dbReference type="InterPro" id="IPR000727">
    <property type="entry name" value="T_SNARE_dom"/>
</dbReference>
<proteinExistence type="predicted"/>
<feature type="region of interest" description="Disordered" evidence="2">
    <location>
        <begin position="634"/>
        <end position="654"/>
    </location>
</feature>
<accession>A0A7R8ZNJ0</accession>
<evidence type="ECO:0000256" key="1">
    <source>
        <dbReference type="SAM" id="Coils"/>
    </source>
</evidence>
<dbReference type="EMBL" id="OB660856">
    <property type="protein sequence ID" value="CAD7226543.1"/>
    <property type="molecule type" value="Genomic_DNA"/>
</dbReference>
<protein>
    <submittedName>
        <fullName evidence="3">Uncharacterized protein</fullName>
    </submittedName>
</protein>
<sequence length="654" mass="73409">MDKLKSFVSQIGDRARYDVLNVTPGPSSPTVEHQEAEGFLCPICHQAFSVPEQLQRHFDDMHEEDPGSSNGDIASLRHEVKGLTLSLQEERDLLKAEVERLSKQNEVLMKQGGDFLKLQEKTRQETLPLHVSLKEAVEEAALLRAAKQEVELKAVELAKRNADLSAKVDLLESQITERHQVNVGSESELKKEVERLETDMMTREAEFERAKVRWEVQLRDALEQKTEEFSQRREEELGTAREEMQKILEQKDAEVEKIRRDKDAEIKRLEEGNSSRQNDLKELREAHDSNLKQQQKMFEEKIETISKQLAAKEEEKRDAVETLKERFQKERSSAQMQIAKSQQLLSQVQADLKSQLEERAAKIDKLTRDLEERTLALERSNKDLASTSSRVQLLEKEKEELVKKIEIGEGDMTLVHQLQTEIKDDVPVSSTGPLSLKRSKLAEPSGGPPSHLPFSTSSLLFAQTPTSQSSTTPSLSPYLLDPLTAAAMLYSLPPPPWPTRPFPGLLPPAWPPPHHSVFRHPSSEHFSPKDLRKGSSTSTSSTRSSTPGSSKDRLPSYRLPSSSGRQRSSLPSSTATVIAPSGSPSPPPQAHASPRDRPSSQPPALTPLKHKKQGDPTDVSLIYDMSRLIQYASEVRNSGEERRGAESWAQTEAS</sequence>
<gene>
    <name evidence="3" type="ORF">CTOB1V02_LOCUS4461</name>
</gene>
<feature type="region of interest" description="Disordered" evidence="2">
    <location>
        <begin position="520"/>
        <end position="618"/>
    </location>
</feature>
<organism evidence="3">
    <name type="scientific">Cyprideis torosa</name>
    <dbReference type="NCBI Taxonomy" id="163714"/>
    <lineage>
        <taxon>Eukaryota</taxon>
        <taxon>Metazoa</taxon>
        <taxon>Ecdysozoa</taxon>
        <taxon>Arthropoda</taxon>
        <taxon>Crustacea</taxon>
        <taxon>Oligostraca</taxon>
        <taxon>Ostracoda</taxon>
        <taxon>Podocopa</taxon>
        <taxon>Podocopida</taxon>
        <taxon>Cytherocopina</taxon>
        <taxon>Cytheroidea</taxon>
        <taxon>Cytherideidae</taxon>
        <taxon>Cyprideis</taxon>
    </lineage>
</organism>
<dbReference type="PROSITE" id="PS50157">
    <property type="entry name" value="ZINC_FINGER_C2H2_2"/>
    <property type="match status" value="1"/>
</dbReference>
<feature type="compositionally biased region" description="Low complexity" evidence="2">
    <location>
        <begin position="558"/>
        <end position="573"/>
    </location>
</feature>
<name>A0A7R8ZNJ0_9CRUS</name>